<dbReference type="GO" id="GO:0008270">
    <property type="term" value="F:zinc ion binding"/>
    <property type="evidence" value="ECO:0007669"/>
    <property type="project" value="InterPro"/>
</dbReference>
<organism evidence="14 15">
    <name type="scientific">Striga asiatica</name>
    <name type="common">Asiatic witchweed</name>
    <name type="synonym">Buchnera asiatica</name>
    <dbReference type="NCBI Taxonomy" id="4170"/>
    <lineage>
        <taxon>Eukaryota</taxon>
        <taxon>Viridiplantae</taxon>
        <taxon>Streptophyta</taxon>
        <taxon>Embryophyta</taxon>
        <taxon>Tracheophyta</taxon>
        <taxon>Spermatophyta</taxon>
        <taxon>Magnoliopsida</taxon>
        <taxon>eudicotyledons</taxon>
        <taxon>Gunneridae</taxon>
        <taxon>Pentapetalae</taxon>
        <taxon>asterids</taxon>
        <taxon>lamiids</taxon>
        <taxon>Lamiales</taxon>
        <taxon>Orobanchaceae</taxon>
        <taxon>Buchnereae</taxon>
        <taxon>Striga</taxon>
    </lineage>
</organism>
<dbReference type="EMBL" id="BKCP01000001">
    <property type="protein sequence ID" value="GER24956.1"/>
    <property type="molecule type" value="Genomic_DNA"/>
</dbReference>
<dbReference type="SUPFAM" id="SSF50193">
    <property type="entry name" value="Ribosomal protein L14"/>
    <property type="match status" value="1"/>
</dbReference>
<dbReference type="GO" id="GO:0032259">
    <property type="term" value="P:methylation"/>
    <property type="evidence" value="ECO:0007669"/>
    <property type="project" value="UniProtKB-KW"/>
</dbReference>
<evidence type="ECO:0000313" key="15">
    <source>
        <dbReference type="Proteomes" id="UP000325081"/>
    </source>
</evidence>
<dbReference type="PROSITE" id="PS50867">
    <property type="entry name" value="PRE_SET"/>
    <property type="match status" value="1"/>
</dbReference>
<keyword evidence="6" id="KW-0479">Metal-binding</keyword>
<dbReference type="Pfam" id="PF00856">
    <property type="entry name" value="SET"/>
    <property type="match status" value="1"/>
</dbReference>
<evidence type="ECO:0000313" key="14">
    <source>
        <dbReference type="EMBL" id="GER24956.1"/>
    </source>
</evidence>
<evidence type="ECO:0000256" key="11">
    <source>
        <dbReference type="SAM" id="MobiDB-lite"/>
    </source>
</evidence>
<keyword evidence="14" id="KW-0489">Methyltransferase</keyword>
<dbReference type="InterPro" id="IPR043017">
    <property type="entry name" value="WIYLD_dom_sf"/>
</dbReference>
<evidence type="ECO:0000256" key="9">
    <source>
        <dbReference type="ARBA" id="ARBA00023242"/>
    </source>
</evidence>
<feature type="region of interest" description="Disordered" evidence="11">
    <location>
        <begin position="60"/>
        <end position="309"/>
    </location>
</feature>
<evidence type="ECO:0000256" key="8">
    <source>
        <dbReference type="ARBA" id="ARBA00022980"/>
    </source>
</evidence>
<evidence type="ECO:0000256" key="5">
    <source>
        <dbReference type="ARBA" id="ARBA00022679"/>
    </source>
</evidence>
<dbReference type="FunFam" id="2.170.270.10:FF:000046">
    <property type="entry name" value="SET-domain containing protein lysine methyltransferase family protein"/>
    <property type="match status" value="1"/>
</dbReference>
<keyword evidence="8" id="KW-0689">Ribosomal protein</keyword>
<comment type="subcellular location">
    <subcellularLocation>
        <location evidence="2">Chromosome</location>
    </subcellularLocation>
    <subcellularLocation>
        <location evidence="1">Nucleus</location>
    </subcellularLocation>
</comment>
<feature type="domain" description="Pre-SET" evidence="13">
    <location>
        <begin position="647"/>
        <end position="746"/>
    </location>
</feature>
<feature type="compositionally biased region" description="Basic and acidic residues" evidence="11">
    <location>
        <begin position="137"/>
        <end position="150"/>
    </location>
</feature>
<gene>
    <name evidence="14" type="ORF">STAS_00513</name>
</gene>
<dbReference type="GO" id="GO:0003735">
    <property type="term" value="F:structural constituent of ribosome"/>
    <property type="evidence" value="ECO:0007669"/>
    <property type="project" value="InterPro"/>
</dbReference>
<dbReference type="PANTHER" id="PTHR46450:SF1">
    <property type="entry name" value="INACTIVE HISTONE-LYSINE N-METHYLTRANSFERASE SUVR1-RELATED"/>
    <property type="match status" value="1"/>
</dbReference>
<dbReference type="NCBIfam" id="NF006344">
    <property type="entry name" value="PRK08571.1"/>
    <property type="match status" value="1"/>
</dbReference>
<dbReference type="CDD" id="cd00337">
    <property type="entry name" value="Ribosomal_uL14"/>
    <property type="match status" value="1"/>
</dbReference>
<dbReference type="GO" id="GO:0005694">
    <property type="term" value="C:chromosome"/>
    <property type="evidence" value="ECO:0007669"/>
    <property type="project" value="UniProtKB-SubCell"/>
</dbReference>
<dbReference type="GO" id="GO:0005634">
    <property type="term" value="C:nucleus"/>
    <property type="evidence" value="ECO:0007669"/>
    <property type="project" value="UniProtKB-SubCell"/>
</dbReference>
<evidence type="ECO:0000256" key="10">
    <source>
        <dbReference type="ARBA" id="ARBA00023274"/>
    </source>
</evidence>
<feature type="compositionally biased region" description="Basic and acidic residues" evidence="11">
    <location>
        <begin position="536"/>
        <end position="546"/>
    </location>
</feature>
<dbReference type="InterPro" id="IPR019972">
    <property type="entry name" value="Ribosomal_uL14_CS"/>
</dbReference>
<feature type="region of interest" description="Disordered" evidence="11">
    <location>
        <begin position="525"/>
        <end position="546"/>
    </location>
</feature>
<evidence type="ECO:0000256" key="4">
    <source>
        <dbReference type="ARBA" id="ARBA00022454"/>
    </source>
</evidence>
<dbReference type="InterPro" id="IPR001214">
    <property type="entry name" value="SET_dom"/>
</dbReference>
<dbReference type="InterPro" id="IPR018848">
    <property type="entry name" value="WIYLD_domain"/>
</dbReference>
<dbReference type="SMART" id="SM00317">
    <property type="entry name" value="SET"/>
    <property type="match status" value="1"/>
</dbReference>
<comment type="similarity">
    <text evidence="3">Belongs to the universal ribosomal protein uL14 family.</text>
</comment>
<dbReference type="InterPro" id="IPR000218">
    <property type="entry name" value="Ribosomal_uL14"/>
</dbReference>
<comment type="caution">
    <text evidence="14">The sequence shown here is derived from an EMBL/GenBank/DDBJ whole genome shotgun (WGS) entry which is preliminary data.</text>
</comment>
<accession>A0A5A7NWS4</accession>
<proteinExistence type="inferred from homology"/>
<feature type="compositionally biased region" description="Low complexity" evidence="11">
    <location>
        <begin position="245"/>
        <end position="263"/>
    </location>
</feature>
<keyword evidence="10" id="KW-0687">Ribonucleoprotein</keyword>
<name>A0A5A7NWS4_STRAF</name>
<dbReference type="SMART" id="SM01374">
    <property type="entry name" value="Ribosomal_L14"/>
    <property type="match status" value="1"/>
</dbReference>
<dbReference type="InterPro" id="IPR046341">
    <property type="entry name" value="SET_dom_sf"/>
</dbReference>
<dbReference type="Gene3D" id="1.10.8.850">
    <property type="entry name" value="Histone-lysine N methyltransferase , C-terminal domain-like"/>
    <property type="match status" value="1"/>
</dbReference>
<evidence type="ECO:0000259" key="12">
    <source>
        <dbReference type="PROSITE" id="PS50280"/>
    </source>
</evidence>
<keyword evidence="15" id="KW-1185">Reference proteome</keyword>
<dbReference type="Gene3D" id="2.40.150.20">
    <property type="entry name" value="Ribosomal protein L14"/>
    <property type="match status" value="1"/>
</dbReference>
<dbReference type="OrthoDB" id="308383at2759"/>
<keyword evidence="9" id="KW-0539">Nucleus</keyword>
<dbReference type="PROSITE" id="PS50280">
    <property type="entry name" value="SET"/>
    <property type="match status" value="1"/>
</dbReference>
<dbReference type="GO" id="GO:0006412">
    <property type="term" value="P:translation"/>
    <property type="evidence" value="ECO:0007669"/>
    <property type="project" value="InterPro"/>
</dbReference>
<dbReference type="SMART" id="SM00468">
    <property type="entry name" value="PreSET"/>
    <property type="match status" value="1"/>
</dbReference>
<dbReference type="PANTHER" id="PTHR46450">
    <property type="entry name" value="INACTIVE HISTONE-LYSINE N-METHYLTRANSFERASE SUVR1-RELATED"/>
    <property type="match status" value="1"/>
</dbReference>
<evidence type="ECO:0000256" key="2">
    <source>
        <dbReference type="ARBA" id="ARBA00004286"/>
    </source>
</evidence>
<dbReference type="Gene3D" id="2.170.270.10">
    <property type="entry name" value="SET domain"/>
    <property type="match status" value="1"/>
</dbReference>
<protein>
    <submittedName>
        <fullName evidence="14">SET-domain containing protein lysinemethyltransferase family protein</fullName>
    </submittedName>
</protein>
<evidence type="ECO:0000256" key="3">
    <source>
        <dbReference type="ARBA" id="ARBA00010745"/>
    </source>
</evidence>
<dbReference type="PROSITE" id="PS00049">
    <property type="entry name" value="RIBOSOMAL_L14"/>
    <property type="match status" value="1"/>
</dbReference>
<feature type="compositionally biased region" description="Polar residues" evidence="11">
    <location>
        <begin position="119"/>
        <end position="130"/>
    </location>
</feature>
<feature type="compositionally biased region" description="Basic and acidic residues" evidence="11">
    <location>
        <begin position="60"/>
        <end position="73"/>
    </location>
</feature>
<dbReference type="GO" id="GO:0042054">
    <property type="term" value="F:histone methyltransferase activity"/>
    <property type="evidence" value="ECO:0007669"/>
    <property type="project" value="InterPro"/>
</dbReference>
<keyword evidence="7" id="KW-0862">Zinc</keyword>
<dbReference type="InterPro" id="IPR007728">
    <property type="entry name" value="Pre-SET_dom"/>
</dbReference>
<keyword evidence="5 14" id="KW-0808">Transferase</keyword>
<dbReference type="Pfam" id="PF00238">
    <property type="entry name" value="Ribosomal_L14"/>
    <property type="match status" value="1"/>
</dbReference>
<dbReference type="Proteomes" id="UP000325081">
    <property type="component" value="Unassembled WGS sequence"/>
</dbReference>
<dbReference type="SUPFAM" id="SSF82199">
    <property type="entry name" value="SET domain"/>
    <property type="match status" value="1"/>
</dbReference>
<feature type="domain" description="SET" evidence="12">
    <location>
        <begin position="749"/>
        <end position="883"/>
    </location>
</feature>
<evidence type="ECO:0000256" key="6">
    <source>
        <dbReference type="ARBA" id="ARBA00022723"/>
    </source>
</evidence>
<dbReference type="GO" id="GO:1990904">
    <property type="term" value="C:ribonucleoprotein complex"/>
    <property type="evidence" value="ECO:0007669"/>
    <property type="project" value="UniProtKB-KW"/>
</dbReference>
<evidence type="ECO:0000259" key="13">
    <source>
        <dbReference type="PROSITE" id="PS50867"/>
    </source>
</evidence>
<feature type="compositionally biased region" description="Polar residues" evidence="11">
    <location>
        <begin position="196"/>
        <end position="214"/>
    </location>
</feature>
<dbReference type="Pfam" id="PF05033">
    <property type="entry name" value="Pre-SET"/>
    <property type="match status" value="1"/>
</dbReference>
<dbReference type="GO" id="GO:0005840">
    <property type="term" value="C:ribosome"/>
    <property type="evidence" value="ECO:0007669"/>
    <property type="project" value="UniProtKB-KW"/>
</dbReference>
<dbReference type="InterPro" id="IPR025776">
    <property type="entry name" value="SUVR4/1/2"/>
</dbReference>
<dbReference type="FunFam" id="2.40.150.20:FF:000003">
    <property type="entry name" value="60S ribosomal protein L23"/>
    <property type="match status" value="1"/>
</dbReference>
<dbReference type="CDD" id="cd10538">
    <property type="entry name" value="SET_SETDB-like"/>
    <property type="match status" value="1"/>
</dbReference>
<evidence type="ECO:0000256" key="7">
    <source>
        <dbReference type="ARBA" id="ARBA00022833"/>
    </source>
</evidence>
<reference evidence="15" key="1">
    <citation type="journal article" date="2019" name="Curr. Biol.">
        <title>Genome Sequence of Striga asiatica Provides Insight into the Evolution of Plant Parasitism.</title>
        <authorList>
            <person name="Yoshida S."/>
            <person name="Kim S."/>
            <person name="Wafula E.K."/>
            <person name="Tanskanen J."/>
            <person name="Kim Y.M."/>
            <person name="Honaas L."/>
            <person name="Yang Z."/>
            <person name="Spallek T."/>
            <person name="Conn C.E."/>
            <person name="Ichihashi Y."/>
            <person name="Cheong K."/>
            <person name="Cui S."/>
            <person name="Der J.P."/>
            <person name="Gundlach H."/>
            <person name="Jiao Y."/>
            <person name="Hori C."/>
            <person name="Ishida J.K."/>
            <person name="Kasahara H."/>
            <person name="Kiba T."/>
            <person name="Kim M.S."/>
            <person name="Koo N."/>
            <person name="Laohavisit A."/>
            <person name="Lee Y.H."/>
            <person name="Lumba S."/>
            <person name="McCourt P."/>
            <person name="Mortimer J.C."/>
            <person name="Mutuku J.M."/>
            <person name="Nomura T."/>
            <person name="Sasaki-Sekimoto Y."/>
            <person name="Seto Y."/>
            <person name="Wang Y."/>
            <person name="Wakatake T."/>
            <person name="Sakakibara H."/>
            <person name="Demura T."/>
            <person name="Yamaguchi S."/>
            <person name="Yoneyama K."/>
            <person name="Manabe R.I."/>
            <person name="Nelson D.C."/>
            <person name="Schulman A.H."/>
            <person name="Timko M.P."/>
            <person name="dePamphilis C.W."/>
            <person name="Choi D."/>
            <person name="Shirasu K."/>
        </authorList>
    </citation>
    <scope>NUCLEOTIDE SEQUENCE [LARGE SCALE GENOMIC DNA]</scope>
    <source>
        <strain evidence="15">cv. UVA1</strain>
    </source>
</reference>
<dbReference type="AlphaFoldDB" id="A0A5A7NWS4"/>
<dbReference type="PROSITE" id="PS51580">
    <property type="entry name" value="SAM_MT43_3"/>
    <property type="match status" value="1"/>
</dbReference>
<evidence type="ECO:0000256" key="1">
    <source>
        <dbReference type="ARBA" id="ARBA00004123"/>
    </source>
</evidence>
<dbReference type="Pfam" id="PF10440">
    <property type="entry name" value="WIYLD"/>
    <property type="match status" value="1"/>
</dbReference>
<sequence>MSKETKAKVAGAFRAMKAIGISEEKVKPVLKNLLKLYDKNWALIEEENYRALADAIFDRDEREAAEQSKKIVNTEEVGDCHSYQPAFPKNKEGYFQEEAQVPEEPEQPLKRLRLRYRDGQTSSNPSNSNLAKPLLIEPKEEPSEIPETHPPKINGSLSKLDPPPPNAENKTSQSSGRNKGKQPVYSKSLVLHENSDPSQPSGFSNSSQNDQSRSGMGRNKGKQPVYSKSLVLHENSDPSQPSGISNSPQNDQSRSDSRQQSYSMRLRERGTKADSPQVPSREKRPAPESSSRGVRLKEPKIEPDIPLSSGKANTESLALIVPKDEPVTDDTPSLEVRDVIRPVTSNGGDLSGGLRENCDPEPLALQCVDVQATADGATTPHASGSNGRLVIVSNHRPFNLEVASSPSGEVKFYLSYDPASTNPDFQMPAREAVLKSVEDKCLRSPNTLDPHISMMDLLKEMCQCFLTIGTDCNSQSLKPPDVTPTIDSVSKSSGVDCLGAGGSCSSPLNGSMSVYYRTRSKASQAQKPALPEPCDDANHEQQQDKKCPGDELMANGELEGNCVEEKNDLSLEVVVQQPLVTPGVLRSLNSVIDIARGQEKVVITVANDVNDESPPSFFYIPQNAAFQSAYVNFSLARIADKNCCGSCSGDCLSLSVPCACAHETGGYFAYTQEGLVKEELLKEAISMNRDPKKHCQFFCKECPLERSKCEDVIEPCKGHLVRKFIKECWWKCGCNKQCGNRVVQRGISRNLQVFMTPGGKGWGLRTLEDLPKGAFVCEYVGEVLTNAELFDRVSRSPNGEKHSYPVLLDADWCAEGVLKDEEALCLDATYYGNVARFINHRCFDSTLVEIPVEVETPDHHYYHLAFFTTRKVKAMEELTWDYGIDFDDHEHPIKAFRCQCGSKYCRNIKRLGLSPYDELKTLTHFGAPLAAHKTLAPPYNLSFSSEGKEYRERSTKMSKRGRGGSAGNKFRMSLGLPVAATVNCADNTGAKNLYIISVKGIKGRLNRLPSACVGDMVMATVKKGKPDLRKKVMPAVIVRQRKPWRRKDGVYMYFEDNAGVIVNPKGEMKGSAITGPIGKECADLWPRIASAANAIV</sequence>
<feature type="compositionally biased region" description="Polar residues" evidence="11">
    <location>
        <begin position="168"/>
        <end position="177"/>
    </location>
</feature>
<dbReference type="InterPro" id="IPR036853">
    <property type="entry name" value="Ribosomal_uL14_sf"/>
</dbReference>
<dbReference type="HAMAP" id="MF_01367">
    <property type="entry name" value="Ribosomal_uL14"/>
    <property type="match status" value="1"/>
</dbReference>
<keyword evidence="4" id="KW-0158">Chromosome</keyword>